<dbReference type="EMBL" id="BAABHA010000008">
    <property type="protein sequence ID" value="GAA4384643.1"/>
    <property type="molecule type" value="Genomic_DNA"/>
</dbReference>
<accession>A0ABP8J4M5</accession>
<proteinExistence type="predicted"/>
<feature type="transmembrane region" description="Helical" evidence="1">
    <location>
        <begin position="102"/>
        <end position="123"/>
    </location>
</feature>
<keyword evidence="3" id="KW-1185">Reference proteome</keyword>
<dbReference type="RefSeq" id="WP_345225048.1">
    <property type="nucleotide sequence ID" value="NZ_BAABHA010000008.1"/>
</dbReference>
<evidence type="ECO:0000313" key="3">
    <source>
        <dbReference type="Proteomes" id="UP001500454"/>
    </source>
</evidence>
<keyword evidence="1" id="KW-1133">Transmembrane helix</keyword>
<feature type="transmembrane region" description="Helical" evidence="1">
    <location>
        <begin position="72"/>
        <end position="90"/>
    </location>
</feature>
<feature type="transmembrane region" description="Helical" evidence="1">
    <location>
        <begin position="257"/>
        <end position="278"/>
    </location>
</feature>
<dbReference type="Proteomes" id="UP001500454">
    <property type="component" value="Unassembled WGS sequence"/>
</dbReference>
<keyword evidence="1" id="KW-0812">Transmembrane</keyword>
<comment type="caution">
    <text evidence="2">The sequence shown here is derived from an EMBL/GenBank/DDBJ whole genome shotgun (WGS) entry which is preliminary data.</text>
</comment>
<evidence type="ECO:0000256" key="1">
    <source>
        <dbReference type="SAM" id="Phobius"/>
    </source>
</evidence>
<organism evidence="2 3">
    <name type="scientific">Hymenobacter koreensis</name>
    <dbReference type="NCBI Taxonomy" id="1084523"/>
    <lineage>
        <taxon>Bacteria</taxon>
        <taxon>Pseudomonadati</taxon>
        <taxon>Bacteroidota</taxon>
        <taxon>Cytophagia</taxon>
        <taxon>Cytophagales</taxon>
        <taxon>Hymenobacteraceae</taxon>
        <taxon>Hymenobacter</taxon>
    </lineage>
</organism>
<protein>
    <submittedName>
        <fullName evidence="2">Uncharacterized protein</fullName>
    </submittedName>
</protein>
<feature type="transmembrane region" description="Helical" evidence="1">
    <location>
        <begin position="225"/>
        <end position="245"/>
    </location>
</feature>
<name>A0ABP8J4M5_9BACT</name>
<feature type="transmembrane region" description="Helical" evidence="1">
    <location>
        <begin position="143"/>
        <end position="163"/>
    </location>
</feature>
<sequence>MKTSFAFASENASLTADSNSFLRPTWLRVLHGCNPALAWAGWLNVAIMVLALLLWPIDERTVTGLNVWIKPAKFGASGVLYLWTLAWLLADLPAAVQRQVRWLSIGVGISMAVEILCIAVQAARGTTSHFNIGSAFDGLLFAVMGWFIMLNTIMLVWALWLTLRHRPFGSAAWVWGIRLGLLLFLVGSAVGGSMISNMGHTVGAADGGPGLPVLGWSTRHGDLRAAHFLGLHALQALPLFALGLMRVAPRLRPASQTAAMWAFALLYTGAVGGLYWHALSGLPLLSR</sequence>
<reference evidence="3" key="1">
    <citation type="journal article" date="2019" name="Int. J. Syst. Evol. Microbiol.">
        <title>The Global Catalogue of Microorganisms (GCM) 10K type strain sequencing project: providing services to taxonomists for standard genome sequencing and annotation.</title>
        <authorList>
            <consortium name="The Broad Institute Genomics Platform"/>
            <consortium name="The Broad Institute Genome Sequencing Center for Infectious Disease"/>
            <person name="Wu L."/>
            <person name="Ma J."/>
        </authorList>
    </citation>
    <scope>NUCLEOTIDE SEQUENCE [LARGE SCALE GENOMIC DNA]</scope>
    <source>
        <strain evidence="3">JCM 17924</strain>
    </source>
</reference>
<keyword evidence="1" id="KW-0472">Membrane</keyword>
<evidence type="ECO:0000313" key="2">
    <source>
        <dbReference type="EMBL" id="GAA4384643.1"/>
    </source>
</evidence>
<feature type="transmembrane region" description="Helical" evidence="1">
    <location>
        <begin position="36"/>
        <end position="57"/>
    </location>
</feature>
<gene>
    <name evidence="2" type="ORF">GCM10023186_27180</name>
</gene>
<feature type="transmembrane region" description="Helical" evidence="1">
    <location>
        <begin position="175"/>
        <end position="195"/>
    </location>
</feature>